<protein>
    <submittedName>
        <fullName evidence="1">Uncharacterized protein</fullName>
    </submittedName>
</protein>
<proteinExistence type="predicted"/>
<name>A0A3B0S174_9ZZZZ</name>
<sequence>MKTLYGITLGLAISAVAVSATTGTAFAAKKSQAHMGHVSKSWNDTPGKAGLLPTAVEEAKIAAFHAAAAAKKSDNLKWMQKHARHVINAVDPSVEAKGPGKGYGVLKAAAGAAKHIGIAAKQGDASDNVKKHAVHVGASAQNTVDRAKSIIATAQKILAATTAKAAAPLVKQMAMVAGQLQTGFDANGDGKIGWQKGEGGLGVATKHMGIMFKGEGM</sequence>
<dbReference type="EMBL" id="UOEC01000076">
    <property type="protein sequence ID" value="VAV90283.1"/>
    <property type="molecule type" value="Genomic_DNA"/>
</dbReference>
<reference evidence="1" key="1">
    <citation type="submission" date="2018-06" db="EMBL/GenBank/DDBJ databases">
        <authorList>
            <person name="Zhirakovskaya E."/>
        </authorList>
    </citation>
    <scope>NUCLEOTIDE SEQUENCE</scope>
</reference>
<organism evidence="1">
    <name type="scientific">hydrothermal vent metagenome</name>
    <dbReference type="NCBI Taxonomy" id="652676"/>
    <lineage>
        <taxon>unclassified sequences</taxon>
        <taxon>metagenomes</taxon>
        <taxon>ecological metagenomes</taxon>
    </lineage>
</organism>
<gene>
    <name evidence="1" type="ORF">MNBD_ALPHA08-1503</name>
</gene>
<dbReference type="AlphaFoldDB" id="A0A3B0S174"/>
<evidence type="ECO:0000313" key="1">
    <source>
        <dbReference type="EMBL" id="VAV90283.1"/>
    </source>
</evidence>
<accession>A0A3B0S174</accession>